<evidence type="ECO:0000256" key="1">
    <source>
        <dbReference type="SAM" id="MobiDB-lite"/>
    </source>
</evidence>
<dbReference type="Proteomes" id="UP000823749">
    <property type="component" value="Chromosome 10"/>
</dbReference>
<feature type="compositionally biased region" description="Polar residues" evidence="1">
    <location>
        <begin position="33"/>
        <end position="44"/>
    </location>
</feature>
<feature type="region of interest" description="Disordered" evidence="1">
    <location>
        <begin position="30"/>
        <end position="49"/>
    </location>
</feature>
<protein>
    <submittedName>
        <fullName evidence="2">Uncharacterized protein</fullName>
    </submittedName>
</protein>
<gene>
    <name evidence="2" type="ORF">RHGRI_028311</name>
</gene>
<accession>A0AAV6IFE7</accession>
<comment type="caution">
    <text evidence="2">The sequence shown here is derived from an EMBL/GenBank/DDBJ whole genome shotgun (WGS) entry which is preliminary data.</text>
</comment>
<evidence type="ECO:0000313" key="3">
    <source>
        <dbReference type="Proteomes" id="UP000823749"/>
    </source>
</evidence>
<name>A0AAV6IFE7_9ERIC</name>
<keyword evidence="3" id="KW-1185">Reference proteome</keyword>
<dbReference type="AlphaFoldDB" id="A0AAV6IFE7"/>
<organism evidence="2 3">
    <name type="scientific">Rhododendron griersonianum</name>
    <dbReference type="NCBI Taxonomy" id="479676"/>
    <lineage>
        <taxon>Eukaryota</taxon>
        <taxon>Viridiplantae</taxon>
        <taxon>Streptophyta</taxon>
        <taxon>Embryophyta</taxon>
        <taxon>Tracheophyta</taxon>
        <taxon>Spermatophyta</taxon>
        <taxon>Magnoliopsida</taxon>
        <taxon>eudicotyledons</taxon>
        <taxon>Gunneridae</taxon>
        <taxon>Pentapetalae</taxon>
        <taxon>asterids</taxon>
        <taxon>Ericales</taxon>
        <taxon>Ericaceae</taxon>
        <taxon>Ericoideae</taxon>
        <taxon>Rhodoreae</taxon>
        <taxon>Rhododendron</taxon>
    </lineage>
</organism>
<feature type="region of interest" description="Disordered" evidence="1">
    <location>
        <begin position="1"/>
        <end position="20"/>
    </location>
</feature>
<proteinExistence type="predicted"/>
<dbReference type="EMBL" id="JACTNZ010000010">
    <property type="protein sequence ID" value="KAG5527386.1"/>
    <property type="molecule type" value="Genomic_DNA"/>
</dbReference>
<reference evidence="2" key="1">
    <citation type="submission" date="2020-08" db="EMBL/GenBank/DDBJ databases">
        <title>Plant Genome Project.</title>
        <authorList>
            <person name="Zhang R.-G."/>
        </authorList>
    </citation>
    <scope>NUCLEOTIDE SEQUENCE</scope>
    <source>
        <strain evidence="2">WSP0</strain>
        <tissue evidence="2">Leaf</tissue>
    </source>
</reference>
<sequence length="75" mass="8678">MHILHKQQMPLPNMASNGFKHRATSDSKWWILPSTSPNQKNTSPGVMERPHLGQNRLQLQLRRHQVQWGACLRNG</sequence>
<evidence type="ECO:0000313" key="2">
    <source>
        <dbReference type="EMBL" id="KAG5527386.1"/>
    </source>
</evidence>